<organism evidence="2 3">
    <name type="scientific">Monodon monoceros</name>
    <name type="common">Narwhal</name>
    <name type="synonym">Ceratodon monodon</name>
    <dbReference type="NCBI Taxonomy" id="40151"/>
    <lineage>
        <taxon>Eukaryota</taxon>
        <taxon>Metazoa</taxon>
        <taxon>Chordata</taxon>
        <taxon>Craniata</taxon>
        <taxon>Vertebrata</taxon>
        <taxon>Euteleostomi</taxon>
        <taxon>Mammalia</taxon>
        <taxon>Eutheria</taxon>
        <taxon>Laurasiatheria</taxon>
        <taxon>Artiodactyla</taxon>
        <taxon>Whippomorpha</taxon>
        <taxon>Cetacea</taxon>
        <taxon>Odontoceti</taxon>
        <taxon>Monodontidae</taxon>
        <taxon>Monodon</taxon>
    </lineage>
</organism>
<evidence type="ECO:0000256" key="1">
    <source>
        <dbReference type="SAM" id="MobiDB-lite"/>
    </source>
</evidence>
<protein>
    <submittedName>
        <fullName evidence="2">Uncharacterized protein</fullName>
    </submittedName>
</protein>
<evidence type="ECO:0000313" key="3">
    <source>
        <dbReference type="Proteomes" id="UP000308365"/>
    </source>
</evidence>
<gene>
    <name evidence="2" type="ORF">EI555_003079</name>
</gene>
<evidence type="ECO:0000313" key="2">
    <source>
        <dbReference type="EMBL" id="TKC33624.1"/>
    </source>
</evidence>
<proteinExistence type="predicted"/>
<feature type="non-terminal residue" evidence="2">
    <location>
        <position position="1"/>
    </location>
</feature>
<name>A0A4U1EC41_MONMO</name>
<dbReference type="EMBL" id="RWIC01002580">
    <property type="protein sequence ID" value="TKC33624.1"/>
    <property type="molecule type" value="Genomic_DNA"/>
</dbReference>
<accession>A0A4U1EC41</accession>
<dbReference type="Proteomes" id="UP000308365">
    <property type="component" value="Unassembled WGS sequence"/>
</dbReference>
<sequence length="203" mass="22289">KHVSLVNATSRNWSLETMIPSVASASFTMNLPSQEEILLPSKTREGEQPEGVQLKYCTAMAMPRLEAMHHGHVAAIDDNMAEVWLTWHMGQAQGKRVLEGLLEKRAKGVQVLVGGWALSEAQQFFLDSKGQLQQGLCVGIPPGLQQRREFSQHSSALRGSRGWPQLKVPAQPLHQLLPSALDHDKGLGQAADHQRAGGTWHQG</sequence>
<comment type="caution">
    <text evidence="2">The sequence shown here is derived from an EMBL/GenBank/DDBJ whole genome shotgun (WGS) entry which is preliminary data.</text>
</comment>
<reference evidence="3" key="1">
    <citation type="journal article" date="2019" name="IScience">
        <title>Narwhal Genome Reveals Long-Term Low Genetic Diversity despite Current Large Abundance Size.</title>
        <authorList>
            <person name="Westbury M.V."/>
            <person name="Petersen B."/>
            <person name="Garde E."/>
            <person name="Heide-Jorgensen M.P."/>
            <person name="Lorenzen E.D."/>
        </authorList>
    </citation>
    <scope>NUCLEOTIDE SEQUENCE [LARGE SCALE GENOMIC DNA]</scope>
</reference>
<dbReference type="AlphaFoldDB" id="A0A4U1EC41"/>
<feature type="region of interest" description="Disordered" evidence="1">
    <location>
        <begin position="184"/>
        <end position="203"/>
    </location>
</feature>